<accession>B5W244</accession>
<name>B5W244_LIMMA</name>
<keyword evidence="2" id="KW-1185">Reference proteome</keyword>
<evidence type="ECO:0000313" key="1">
    <source>
        <dbReference type="EMBL" id="EDZ94473.1"/>
    </source>
</evidence>
<dbReference type="Proteomes" id="UP000004061">
    <property type="component" value="Unassembled WGS sequence"/>
</dbReference>
<comment type="caution">
    <text evidence="1">The sequence shown here is derived from an EMBL/GenBank/DDBJ whole genome shotgun (WGS) entry which is preliminary data.</text>
</comment>
<organism evidence="1 2">
    <name type="scientific">Limnospira maxima CS-328</name>
    <dbReference type="NCBI Taxonomy" id="513049"/>
    <lineage>
        <taxon>Bacteria</taxon>
        <taxon>Bacillati</taxon>
        <taxon>Cyanobacteriota</taxon>
        <taxon>Cyanophyceae</taxon>
        <taxon>Oscillatoriophycideae</taxon>
        <taxon>Oscillatoriales</taxon>
        <taxon>Sirenicapillariaceae</taxon>
        <taxon>Limnospira</taxon>
    </lineage>
</organism>
<reference evidence="1 2" key="1">
    <citation type="journal article" date="2011" name="Appl. Environ. Microbiol.">
        <title>Contribution of a Sodium Ion Gradient to Energy Conservation during Fermentation in the Cyanobacterium Arthrospira (Spirulina) maxima CS-328.</title>
        <authorList>
            <person name="Carrieri D."/>
            <person name="Ananyev G."/>
            <person name="Lenz O."/>
            <person name="Bryant D.A."/>
            <person name="Dismukes G.C."/>
        </authorList>
    </citation>
    <scope>NUCLEOTIDE SEQUENCE [LARGE SCALE GENOMIC DNA]</scope>
    <source>
        <strain evidence="1 2">CS-328</strain>
    </source>
</reference>
<gene>
    <name evidence="1" type="ORF">AmaxDRAFT_2842</name>
</gene>
<dbReference type="RefSeq" id="WP_006622487.1">
    <property type="nucleotide sequence ID" value="NZ_ABYK01000019.1"/>
</dbReference>
<protein>
    <submittedName>
        <fullName evidence="1">Uncharacterized protein</fullName>
    </submittedName>
</protein>
<dbReference type="AlphaFoldDB" id="B5W244"/>
<proteinExistence type="predicted"/>
<sequence length="58" mass="6496">MIDYAVLGCKQAQFETLGNAKKVASPGKMSLLIFVKAVTPRRWLMWLKNWTGWALGGL</sequence>
<evidence type="ECO:0000313" key="2">
    <source>
        <dbReference type="Proteomes" id="UP000004061"/>
    </source>
</evidence>
<dbReference type="EMBL" id="ABYK01000019">
    <property type="protein sequence ID" value="EDZ94473.1"/>
    <property type="molecule type" value="Genomic_DNA"/>
</dbReference>